<dbReference type="AlphaFoldDB" id="A0A1Y2C3L9"/>
<feature type="transmembrane region" description="Helical" evidence="1">
    <location>
        <begin position="58"/>
        <end position="74"/>
    </location>
</feature>
<evidence type="ECO:0000313" key="3">
    <source>
        <dbReference type="Proteomes" id="UP000193642"/>
    </source>
</evidence>
<keyword evidence="3" id="KW-1185">Reference proteome</keyword>
<sequence length="206" mass="23341">MILPIPIVTRKTALITLFTFLGALTGFPETDDHFLRLALVMLNLFVCSYFLRTHVSWPLFVLPAFYGVLVLWMGVGALRWNAAVDAVVWVTVAAIYYRPLWQFSQTAKEFFNELYDHMGSIAGSFTSGFGATAIVMQFGPDEWEQYSLGWRILIVCPCVIFLVLLVNVITDCVMLWLMARRLKDAGLETDAEKRTLFVVTADPLEE</sequence>
<feature type="transmembrane region" description="Helical" evidence="1">
    <location>
        <begin position="80"/>
        <end position="97"/>
    </location>
</feature>
<feature type="transmembrane region" description="Helical" evidence="1">
    <location>
        <begin position="34"/>
        <end position="51"/>
    </location>
</feature>
<organism evidence="2 3">
    <name type="scientific">Rhizoclosmatium globosum</name>
    <dbReference type="NCBI Taxonomy" id="329046"/>
    <lineage>
        <taxon>Eukaryota</taxon>
        <taxon>Fungi</taxon>
        <taxon>Fungi incertae sedis</taxon>
        <taxon>Chytridiomycota</taxon>
        <taxon>Chytridiomycota incertae sedis</taxon>
        <taxon>Chytridiomycetes</taxon>
        <taxon>Chytridiales</taxon>
        <taxon>Chytriomycetaceae</taxon>
        <taxon>Rhizoclosmatium</taxon>
    </lineage>
</organism>
<dbReference type="Proteomes" id="UP000193642">
    <property type="component" value="Unassembled WGS sequence"/>
</dbReference>
<keyword evidence="1" id="KW-0812">Transmembrane</keyword>
<protein>
    <submittedName>
        <fullName evidence="2">Uncharacterized protein</fullName>
    </submittedName>
</protein>
<proteinExistence type="predicted"/>
<accession>A0A1Y2C3L9</accession>
<name>A0A1Y2C3L9_9FUNG</name>
<feature type="transmembrane region" description="Helical" evidence="1">
    <location>
        <begin position="118"/>
        <end position="138"/>
    </location>
</feature>
<gene>
    <name evidence="2" type="ORF">BCR33DRAFT_336605</name>
</gene>
<keyword evidence="1" id="KW-0472">Membrane</keyword>
<evidence type="ECO:0000256" key="1">
    <source>
        <dbReference type="SAM" id="Phobius"/>
    </source>
</evidence>
<feature type="transmembrane region" description="Helical" evidence="1">
    <location>
        <begin position="12"/>
        <end position="28"/>
    </location>
</feature>
<reference evidence="2 3" key="1">
    <citation type="submission" date="2016-07" db="EMBL/GenBank/DDBJ databases">
        <title>Pervasive Adenine N6-methylation of Active Genes in Fungi.</title>
        <authorList>
            <consortium name="DOE Joint Genome Institute"/>
            <person name="Mondo S.J."/>
            <person name="Dannebaum R.O."/>
            <person name="Kuo R.C."/>
            <person name="Labutti K."/>
            <person name="Haridas S."/>
            <person name="Kuo A."/>
            <person name="Salamov A."/>
            <person name="Ahrendt S.R."/>
            <person name="Lipzen A."/>
            <person name="Sullivan W."/>
            <person name="Andreopoulos W.B."/>
            <person name="Clum A."/>
            <person name="Lindquist E."/>
            <person name="Daum C."/>
            <person name="Ramamoorthy G.K."/>
            <person name="Gryganskyi A."/>
            <person name="Culley D."/>
            <person name="Magnuson J.K."/>
            <person name="James T.Y."/>
            <person name="O'Malley M.A."/>
            <person name="Stajich J.E."/>
            <person name="Spatafora J.W."/>
            <person name="Visel A."/>
            <person name="Grigoriev I.V."/>
        </authorList>
    </citation>
    <scope>NUCLEOTIDE SEQUENCE [LARGE SCALE GENOMIC DNA]</scope>
    <source>
        <strain evidence="2 3">JEL800</strain>
    </source>
</reference>
<keyword evidence="1" id="KW-1133">Transmembrane helix</keyword>
<feature type="transmembrane region" description="Helical" evidence="1">
    <location>
        <begin position="150"/>
        <end position="177"/>
    </location>
</feature>
<comment type="caution">
    <text evidence="2">The sequence shown here is derived from an EMBL/GenBank/DDBJ whole genome shotgun (WGS) entry which is preliminary data.</text>
</comment>
<evidence type="ECO:0000313" key="2">
    <source>
        <dbReference type="EMBL" id="ORY41619.1"/>
    </source>
</evidence>
<dbReference type="EMBL" id="MCGO01000031">
    <property type="protein sequence ID" value="ORY41619.1"/>
    <property type="molecule type" value="Genomic_DNA"/>
</dbReference>